<dbReference type="EMBL" id="BAAABY010000002">
    <property type="protein sequence ID" value="GAA0441479.1"/>
    <property type="molecule type" value="Genomic_DNA"/>
</dbReference>
<dbReference type="Proteomes" id="UP001500909">
    <property type="component" value="Unassembled WGS sequence"/>
</dbReference>
<accession>A0ABN0ZAI2</accession>
<comment type="caution">
    <text evidence="1">The sequence shown here is derived from an EMBL/GenBank/DDBJ whole genome shotgun (WGS) entry which is preliminary data.</text>
</comment>
<gene>
    <name evidence="1" type="ORF">GCM10010361_01840</name>
</gene>
<keyword evidence="2" id="KW-1185">Reference proteome</keyword>
<sequence>MTGSETFHADSEHEYRAVFLAYELIVDARETLVRHGVQVPEPAELRAAAARMNTLDEALSAIRELGRMLTAVIAGQAQGSAEPSETGA</sequence>
<name>A0ABN0ZAI2_9ACTN</name>
<proteinExistence type="predicted"/>
<protein>
    <submittedName>
        <fullName evidence="1">Uncharacterized protein</fullName>
    </submittedName>
</protein>
<dbReference type="RefSeq" id="WP_346092274.1">
    <property type="nucleotide sequence ID" value="NZ_BAAABY010000002.1"/>
</dbReference>
<organism evidence="1 2">
    <name type="scientific">Streptomyces olivaceiscleroticus</name>
    <dbReference type="NCBI Taxonomy" id="68245"/>
    <lineage>
        <taxon>Bacteria</taxon>
        <taxon>Bacillati</taxon>
        <taxon>Actinomycetota</taxon>
        <taxon>Actinomycetes</taxon>
        <taxon>Kitasatosporales</taxon>
        <taxon>Streptomycetaceae</taxon>
        <taxon>Streptomyces</taxon>
    </lineage>
</organism>
<reference evidence="1 2" key="1">
    <citation type="journal article" date="2019" name="Int. J. Syst. Evol. Microbiol.">
        <title>The Global Catalogue of Microorganisms (GCM) 10K type strain sequencing project: providing services to taxonomists for standard genome sequencing and annotation.</title>
        <authorList>
            <consortium name="The Broad Institute Genomics Platform"/>
            <consortium name="The Broad Institute Genome Sequencing Center for Infectious Disease"/>
            <person name="Wu L."/>
            <person name="Ma J."/>
        </authorList>
    </citation>
    <scope>NUCLEOTIDE SEQUENCE [LARGE SCALE GENOMIC DNA]</scope>
    <source>
        <strain evidence="1 2">JCM 4805</strain>
    </source>
</reference>
<evidence type="ECO:0000313" key="2">
    <source>
        <dbReference type="Proteomes" id="UP001500909"/>
    </source>
</evidence>
<evidence type="ECO:0000313" key="1">
    <source>
        <dbReference type="EMBL" id="GAA0441479.1"/>
    </source>
</evidence>